<dbReference type="PROSITE" id="PS00676">
    <property type="entry name" value="SIGMA54_INTERACT_2"/>
    <property type="match status" value="1"/>
</dbReference>
<dbReference type="SUPFAM" id="SSF46689">
    <property type="entry name" value="Homeodomain-like"/>
    <property type="match status" value="1"/>
</dbReference>
<comment type="caution">
    <text evidence="7">The sequence shown here is derived from an EMBL/GenBank/DDBJ whole genome shotgun (WGS) entry which is preliminary data.</text>
</comment>
<dbReference type="GO" id="GO:0005524">
    <property type="term" value="F:ATP binding"/>
    <property type="evidence" value="ECO:0007669"/>
    <property type="project" value="UniProtKB-KW"/>
</dbReference>
<dbReference type="GO" id="GO:0043565">
    <property type="term" value="F:sequence-specific DNA binding"/>
    <property type="evidence" value="ECO:0007669"/>
    <property type="project" value="InterPro"/>
</dbReference>
<dbReference type="GO" id="GO:0006355">
    <property type="term" value="P:regulation of DNA-templated transcription"/>
    <property type="evidence" value="ECO:0007669"/>
    <property type="project" value="InterPro"/>
</dbReference>
<evidence type="ECO:0000313" key="8">
    <source>
        <dbReference type="Proteomes" id="UP000295416"/>
    </source>
</evidence>
<dbReference type="PROSITE" id="PS50112">
    <property type="entry name" value="PAS"/>
    <property type="match status" value="1"/>
</dbReference>
<dbReference type="Gene3D" id="1.10.8.60">
    <property type="match status" value="1"/>
</dbReference>
<accession>A0A4R2NIP0</accession>
<dbReference type="InterPro" id="IPR009057">
    <property type="entry name" value="Homeodomain-like_sf"/>
</dbReference>
<dbReference type="InterPro" id="IPR025662">
    <property type="entry name" value="Sigma_54_int_dom_ATP-bd_1"/>
</dbReference>
<dbReference type="InterPro" id="IPR035965">
    <property type="entry name" value="PAS-like_dom_sf"/>
</dbReference>
<dbReference type="Pfam" id="PF02954">
    <property type="entry name" value="HTH_8"/>
    <property type="match status" value="1"/>
</dbReference>
<dbReference type="EMBL" id="SLXK01000045">
    <property type="protein sequence ID" value="TCP21152.1"/>
    <property type="molecule type" value="Genomic_DNA"/>
</dbReference>
<dbReference type="SMART" id="SM00382">
    <property type="entry name" value="AAA"/>
    <property type="match status" value="1"/>
</dbReference>
<dbReference type="InterPro" id="IPR025943">
    <property type="entry name" value="Sigma_54_int_dom_ATP-bd_2"/>
</dbReference>
<evidence type="ECO:0000259" key="6">
    <source>
        <dbReference type="PROSITE" id="PS50112"/>
    </source>
</evidence>
<dbReference type="CDD" id="cd00130">
    <property type="entry name" value="PAS"/>
    <property type="match status" value="1"/>
</dbReference>
<keyword evidence="1" id="KW-0547">Nucleotide-binding</keyword>
<dbReference type="InterPro" id="IPR002078">
    <property type="entry name" value="Sigma_54_int"/>
</dbReference>
<gene>
    <name evidence="7" type="ORF">EV207_1456</name>
</gene>
<dbReference type="SUPFAM" id="SSF55785">
    <property type="entry name" value="PYP-like sensor domain (PAS domain)"/>
    <property type="match status" value="1"/>
</dbReference>
<dbReference type="NCBIfam" id="TIGR00229">
    <property type="entry name" value="sensory_box"/>
    <property type="match status" value="1"/>
</dbReference>
<dbReference type="Pfam" id="PF00158">
    <property type="entry name" value="Sigma54_activat"/>
    <property type="match status" value="1"/>
</dbReference>
<dbReference type="Pfam" id="PF25601">
    <property type="entry name" value="AAA_lid_14"/>
    <property type="match status" value="1"/>
</dbReference>
<dbReference type="PROSITE" id="PS00675">
    <property type="entry name" value="SIGMA54_INTERACT_1"/>
    <property type="match status" value="1"/>
</dbReference>
<dbReference type="RefSeq" id="WP_243647167.1">
    <property type="nucleotide sequence ID" value="NZ_SLXK01000045.1"/>
</dbReference>
<proteinExistence type="predicted"/>
<dbReference type="Pfam" id="PF00989">
    <property type="entry name" value="PAS"/>
    <property type="match status" value="1"/>
</dbReference>
<organism evidence="7 8">
    <name type="scientific">Scopulibacillus darangshiensis</name>
    <dbReference type="NCBI Taxonomy" id="442528"/>
    <lineage>
        <taxon>Bacteria</taxon>
        <taxon>Bacillati</taxon>
        <taxon>Bacillota</taxon>
        <taxon>Bacilli</taxon>
        <taxon>Bacillales</taxon>
        <taxon>Sporolactobacillaceae</taxon>
        <taxon>Scopulibacillus</taxon>
    </lineage>
</organism>
<dbReference type="PANTHER" id="PTHR32071:SF57">
    <property type="entry name" value="C4-DICARBOXYLATE TRANSPORT TRANSCRIPTIONAL REGULATORY PROTEIN DCTD"/>
    <property type="match status" value="1"/>
</dbReference>
<dbReference type="PROSITE" id="PS50045">
    <property type="entry name" value="SIGMA54_INTERACT_4"/>
    <property type="match status" value="1"/>
</dbReference>
<dbReference type="InterPro" id="IPR002197">
    <property type="entry name" value="HTH_Fis"/>
</dbReference>
<keyword evidence="3" id="KW-0805">Transcription regulation</keyword>
<dbReference type="Gene3D" id="3.40.50.300">
    <property type="entry name" value="P-loop containing nucleotide triphosphate hydrolases"/>
    <property type="match status" value="1"/>
</dbReference>
<protein>
    <submittedName>
        <fullName evidence="7">PAS domain S-box-containing protein</fullName>
    </submittedName>
</protein>
<evidence type="ECO:0000256" key="3">
    <source>
        <dbReference type="ARBA" id="ARBA00023015"/>
    </source>
</evidence>
<dbReference type="Gene3D" id="3.30.450.20">
    <property type="entry name" value="PAS domain"/>
    <property type="match status" value="1"/>
</dbReference>
<reference evidence="7 8" key="1">
    <citation type="submission" date="2019-03" db="EMBL/GenBank/DDBJ databases">
        <title>Genomic Encyclopedia of Type Strains, Phase IV (KMG-IV): sequencing the most valuable type-strain genomes for metagenomic binning, comparative biology and taxonomic classification.</title>
        <authorList>
            <person name="Goeker M."/>
        </authorList>
    </citation>
    <scope>NUCLEOTIDE SEQUENCE [LARGE SCALE GENOMIC DNA]</scope>
    <source>
        <strain evidence="7 8">DSM 19377</strain>
    </source>
</reference>
<dbReference type="InterPro" id="IPR000014">
    <property type="entry name" value="PAS"/>
</dbReference>
<keyword evidence="2" id="KW-0067">ATP-binding</keyword>
<evidence type="ECO:0000313" key="7">
    <source>
        <dbReference type="EMBL" id="TCP21152.1"/>
    </source>
</evidence>
<evidence type="ECO:0000256" key="1">
    <source>
        <dbReference type="ARBA" id="ARBA00022741"/>
    </source>
</evidence>
<evidence type="ECO:0000259" key="5">
    <source>
        <dbReference type="PROSITE" id="PS50045"/>
    </source>
</evidence>
<keyword evidence="8" id="KW-1185">Reference proteome</keyword>
<dbReference type="CDD" id="cd00009">
    <property type="entry name" value="AAA"/>
    <property type="match status" value="1"/>
</dbReference>
<evidence type="ECO:0000256" key="4">
    <source>
        <dbReference type="ARBA" id="ARBA00023163"/>
    </source>
</evidence>
<dbReference type="InterPro" id="IPR003593">
    <property type="entry name" value="AAA+_ATPase"/>
</dbReference>
<dbReference type="SMART" id="SM00091">
    <property type="entry name" value="PAS"/>
    <property type="match status" value="1"/>
</dbReference>
<feature type="domain" description="PAS" evidence="6">
    <location>
        <begin position="12"/>
        <end position="60"/>
    </location>
</feature>
<evidence type="ECO:0000256" key="2">
    <source>
        <dbReference type="ARBA" id="ARBA00022840"/>
    </source>
</evidence>
<dbReference type="AlphaFoldDB" id="A0A4R2NIP0"/>
<feature type="domain" description="Sigma-54 factor interaction" evidence="5">
    <location>
        <begin position="150"/>
        <end position="376"/>
    </location>
</feature>
<dbReference type="Gene3D" id="1.10.10.60">
    <property type="entry name" value="Homeodomain-like"/>
    <property type="match status" value="1"/>
</dbReference>
<dbReference type="InterPro" id="IPR027417">
    <property type="entry name" value="P-loop_NTPase"/>
</dbReference>
<dbReference type="Proteomes" id="UP000295416">
    <property type="component" value="Unassembled WGS sequence"/>
</dbReference>
<dbReference type="InterPro" id="IPR058031">
    <property type="entry name" value="AAA_lid_NorR"/>
</dbReference>
<keyword evidence="4" id="KW-0804">Transcription</keyword>
<dbReference type="SUPFAM" id="SSF52540">
    <property type="entry name" value="P-loop containing nucleoside triphosphate hydrolases"/>
    <property type="match status" value="1"/>
</dbReference>
<name>A0A4R2NIP0_9BACL</name>
<dbReference type="FunFam" id="3.40.50.300:FF:000006">
    <property type="entry name" value="DNA-binding transcriptional regulator NtrC"/>
    <property type="match status" value="1"/>
</dbReference>
<dbReference type="PANTHER" id="PTHR32071">
    <property type="entry name" value="TRANSCRIPTIONAL REGULATORY PROTEIN"/>
    <property type="match status" value="1"/>
</dbReference>
<dbReference type="InterPro" id="IPR013767">
    <property type="entry name" value="PAS_fold"/>
</dbReference>
<sequence length="459" mass="51204">MLDCDNKNVNSYTNWLEEIIGAINDGILVIDSQGIVRLINDEYTNITGVQRENIIGKSLVKVRKGALLPKTLEDGKRRSGVYRKEGNVEYVVDMAPIYKHGSMVGAVSVLKSLTEVHKLTKELERSKEKLVAFANTFGHLYQAKYTFNDIIGKDAGLKNTVNLAQKAARSDLNILIQGESGTGKELFAHAIHSESARAKHPFVPVNCAAIPSSLLESELFGYVEGSFTNSKKGGKMGLFELAHNGTLFLDEIGDLPFELQAKLLRVLQDGRIRKVGSLQEQEIDVQLITATNKDLNTMVEKQRFREDLYYRLNGIEIMIPPLRSRKGDIALFIRHSLETSSSQPLQLTEHARKVLMDYEWPGNTRELNNVVHFAMNMAEKGCIDCSHLPEAVRKGHQLMETDHLGASLKDILKKTEQKVILQTIDTYGNTLAGKKKAADQLGISLASLYSKFKEYNGSN</sequence>